<dbReference type="GO" id="GO:0005886">
    <property type="term" value="C:plasma membrane"/>
    <property type="evidence" value="ECO:0007669"/>
    <property type="project" value="TreeGrafter"/>
</dbReference>
<feature type="transmembrane region" description="Helical" evidence="8">
    <location>
        <begin position="733"/>
        <end position="753"/>
    </location>
</feature>
<feature type="compositionally biased region" description="Basic and acidic residues" evidence="7">
    <location>
        <begin position="114"/>
        <end position="128"/>
    </location>
</feature>
<protein>
    <submittedName>
        <fullName evidence="12">Putative G-protein coupled receptor 97</fullName>
    </submittedName>
</protein>
<comment type="subcellular location">
    <subcellularLocation>
        <location evidence="1">Membrane</location>
        <topology evidence="1">Multi-pass membrane protein</topology>
    </subcellularLocation>
</comment>
<feature type="compositionally biased region" description="Basic and acidic residues" evidence="7">
    <location>
        <begin position="84"/>
        <end position="95"/>
    </location>
</feature>
<evidence type="ECO:0000256" key="4">
    <source>
        <dbReference type="ARBA" id="ARBA00023136"/>
    </source>
</evidence>
<dbReference type="GO" id="GO:0004930">
    <property type="term" value="F:G protein-coupled receptor activity"/>
    <property type="evidence" value="ECO:0007669"/>
    <property type="project" value="InterPro"/>
</dbReference>
<sequence length="1003" mass="111540">MLVPSSPVRPISYFTTFLCSCWDFDIVPYSVEKLFSGTIARVLDTRPEWGHLPYIPKFKIQEACVQVNSPGADVEPPLLLPLAHGEHPEPCKAETEAPAPYPEQHGPALQPEPAPEKEPPLETGEKQKPAPQHSCVSPVAEKGGSLQKVLLAFSPKLLAEQLTLMDAELFKKVVPWDCLGSVWTHRNKTGNEHLVPTVRATVTHFNLVAECVITSCLGDPSMKARDRASMVEHWIQVARELFKKVVPWECLGSVWTHRNTTGNEHLEPTVQATVTHFNLVAECVITSFLGDSSMKARDRASVLEHWIQVAREGLSKKATLENNPHRAQMVQQQKGKGNLVNFEKITKEAKVLQEIQLFQVAASKYNFQREEKVEVWFHSREWLSENERVISQEVAKIDVSQAQLPARAQASGPPSCLSGLPVIQFEGEAGSSLFLAPAGEVKSTTVPGKEEPRNPCQSLLNKPDPSDLYYLNDTSQCFAECRQAGSSYFCAPGNLERHWLHYESYLVENSLETVDRPFVKSLVQNISIDTSEDLLFSLKPCQIPRQVMKDEDKPSDRVRLPKSFFGSLPGNRSMVRLAITVLKIGSGNIFKGPRLLQEEDGSVLNNHVVGLSVGQAPVTGLSDPLEIVFSHQHYPPEHSPPGHMYARTHSRSCAQKSVDFTFWFQNMTLTCMFWDVTQGPTGDWASRGCSTQLGAKQTVCSCNHLTFFALLLRPILDRATVEVLTRISQAGCGVSMIFLIFAIILYIALRLSLQRFKSEDAPKIHVSLSSSLFLLNLTFLVSMGSGLQGSSATCWARGAVFHYCLLCTFTWMGLEAFHLYLLSIRVFNTYFSHYFLKLSLAGWGLPALVVIGTGSANSYGLYAIRDQENRTSLELCWFQNESALYATVHGYFFITFLFGAVVLALVAWKIFTLSSATAGKERGQKWKAVLTVLGLSSLVGMTWGLAILTPLGPSTIYIFAFFNSLQGVFIFCWFTILYFPSWSTTSSSGTTARLDQAHSVSHE</sequence>
<evidence type="ECO:0000313" key="12">
    <source>
        <dbReference type="EMBL" id="KFO36405.1"/>
    </source>
</evidence>
<evidence type="ECO:0000259" key="11">
    <source>
        <dbReference type="PROSITE" id="PS50261"/>
    </source>
</evidence>
<feature type="transmembrane region" description="Helical" evidence="8">
    <location>
        <begin position="955"/>
        <end position="979"/>
    </location>
</feature>
<evidence type="ECO:0000259" key="9">
    <source>
        <dbReference type="PROSITE" id="PS50009"/>
    </source>
</evidence>
<dbReference type="Pfam" id="PF00617">
    <property type="entry name" value="RasGEF"/>
    <property type="match status" value="1"/>
</dbReference>
<organism evidence="12 13">
    <name type="scientific">Fukomys damarensis</name>
    <name type="common">Damaraland mole rat</name>
    <name type="synonym">Cryptomys damarensis</name>
    <dbReference type="NCBI Taxonomy" id="885580"/>
    <lineage>
        <taxon>Eukaryota</taxon>
        <taxon>Metazoa</taxon>
        <taxon>Chordata</taxon>
        <taxon>Craniata</taxon>
        <taxon>Vertebrata</taxon>
        <taxon>Euteleostomi</taxon>
        <taxon>Mammalia</taxon>
        <taxon>Eutheria</taxon>
        <taxon>Euarchontoglires</taxon>
        <taxon>Glires</taxon>
        <taxon>Rodentia</taxon>
        <taxon>Hystricomorpha</taxon>
        <taxon>Bathyergidae</taxon>
        <taxon>Fukomys</taxon>
    </lineage>
</organism>
<gene>
    <name evidence="12" type="ORF">H920_02210</name>
</gene>
<dbReference type="FunFam" id="1.20.1070.10:FF:000222">
    <property type="entry name" value="Adhesion G protein-coupled receptor G3"/>
    <property type="match status" value="1"/>
</dbReference>
<feature type="transmembrane region" description="Helical" evidence="8">
    <location>
        <begin position="834"/>
        <end position="852"/>
    </location>
</feature>
<evidence type="ECO:0000256" key="1">
    <source>
        <dbReference type="ARBA" id="ARBA00004141"/>
    </source>
</evidence>
<dbReference type="PROSITE" id="PS50009">
    <property type="entry name" value="RASGEF_CAT"/>
    <property type="match status" value="1"/>
</dbReference>
<dbReference type="Proteomes" id="UP000028990">
    <property type="component" value="Unassembled WGS sequence"/>
</dbReference>
<evidence type="ECO:0000256" key="5">
    <source>
        <dbReference type="ARBA" id="ARBA00023157"/>
    </source>
</evidence>
<evidence type="ECO:0000256" key="6">
    <source>
        <dbReference type="PROSITE-ProRule" id="PRU00168"/>
    </source>
</evidence>
<keyword evidence="12" id="KW-0675">Receptor</keyword>
<dbReference type="SMART" id="SM00303">
    <property type="entry name" value="GPS"/>
    <property type="match status" value="1"/>
</dbReference>
<dbReference type="PROSITE" id="PS50221">
    <property type="entry name" value="GAIN_B"/>
    <property type="match status" value="1"/>
</dbReference>
<dbReference type="InterPro" id="IPR046338">
    <property type="entry name" value="GAIN_dom_sf"/>
</dbReference>
<dbReference type="PANTHER" id="PTHR12011:SF285">
    <property type="entry name" value="ADHESION G PROTEIN-COUPLED RECEPTOR G3"/>
    <property type="match status" value="1"/>
</dbReference>
<feature type="domain" description="G-protein coupled receptors family 2 profile 2" evidence="11">
    <location>
        <begin position="724"/>
        <end position="978"/>
    </location>
</feature>
<dbReference type="GO" id="GO:0005085">
    <property type="term" value="F:guanyl-nucleotide exchange factor activity"/>
    <property type="evidence" value="ECO:0007669"/>
    <property type="project" value="UniProtKB-KW"/>
</dbReference>
<evidence type="ECO:0000256" key="2">
    <source>
        <dbReference type="ARBA" id="ARBA00022692"/>
    </source>
</evidence>
<keyword evidence="5" id="KW-1015">Disulfide bond</keyword>
<dbReference type="SUPFAM" id="SSF48366">
    <property type="entry name" value="Ras GEF"/>
    <property type="match status" value="2"/>
</dbReference>
<feature type="region of interest" description="Disordered" evidence="7">
    <location>
        <begin position="83"/>
        <end position="138"/>
    </location>
</feature>
<dbReference type="InterPro" id="IPR023578">
    <property type="entry name" value="Ras_GEF_dom_sf"/>
</dbReference>
<evidence type="ECO:0000313" key="13">
    <source>
        <dbReference type="Proteomes" id="UP000028990"/>
    </source>
</evidence>
<keyword evidence="4 8" id="KW-0472">Membrane</keyword>
<proteinExistence type="predicted"/>
<name>A0A091E1G8_FUKDA</name>
<dbReference type="Pfam" id="PF00002">
    <property type="entry name" value="7tm_2"/>
    <property type="match status" value="1"/>
</dbReference>
<dbReference type="InterPro" id="IPR001895">
    <property type="entry name" value="RASGEF_cat_dom"/>
</dbReference>
<evidence type="ECO:0000256" key="3">
    <source>
        <dbReference type="ARBA" id="ARBA00022989"/>
    </source>
</evidence>
<feature type="transmembrane region" description="Helical" evidence="8">
    <location>
        <begin position="888"/>
        <end position="908"/>
    </location>
</feature>
<keyword evidence="6" id="KW-0344">Guanine-nucleotide releasing factor</keyword>
<dbReference type="Gene3D" id="1.20.1070.10">
    <property type="entry name" value="Rhodopsin 7-helix transmembrane proteins"/>
    <property type="match status" value="1"/>
</dbReference>
<dbReference type="InterPro" id="IPR000832">
    <property type="entry name" value="GPCR_2_secretin-like"/>
</dbReference>
<dbReference type="InterPro" id="IPR036964">
    <property type="entry name" value="RASGEF_cat_dom_sf"/>
</dbReference>
<dbReference type="GO" id="GO:0007189">
    <property type="term" value="P:adenylate cyclase-activating G protein-coupled receptor signaling pathway"/>
    <property type="evidence" value="ECO:0007669"/>
    <property type="project" value="TreeGrafter"/>
</dbReference>
<accession>A0A091E1G8</accession>
<dbReference type="InterPro" id="IPR017981">
    <property type="entry name" value="GPCR_2-like_7TM"/>
</dbReference>
<feature type="transmembrane region" description="Helical" evidence="8">
    <location>
        <begin position="765"/>
        <end position="788"/>
    </location>
</feature>
<keyword evidence="3 8" id="KW-1133">Transmembrane helix</keyword>
<dbReference type="InterPro" id="IPR057244">
    <property type="entry name" value="GAIN_B"/>
</dbReference>
<dbReference type="Gene3D" id="2.60.220.50">
    <property type="match status" value="1"/>
</dbReference>
<feature type="transmembrane region" description="Helical" evidence="8">
    <location>
        <begin position="928"/>
        <end position="949"/>
    </location>
</feature>
<dbReference type="eggNOG" id="KOG4193">
    <property type="taxonomic scope" value="Eukaryota"/>
</dbReference>
<dbReference type="PANTHER" id="PTHR12011">
    <property type="entry name" value="ADHESION G-PROTEIN COUPLED RECEPTOR"/>
    <property type="match status" value="1"/>
</dbReference>
<dbReference type="AlphaFoldDB" id="A0A091E1G8"/>
<keyword evidence="13" id="KW-1185">Reference proteome</keyword>
<dbReference type="EMBL" id="KN121439">
    <property type="protein sequence ID" value="KFO36405.1"/>
    <property type="molecule type" value="Genomic_DNA"/>
</dbReference>
<dbReference type="PROSITE" id="PS50261">
    <property type="entry name" value="G_PROTEIN_RECEP_F2_4"/>
    <property type="match status" value="1"/>
</dbReference>
<feature type="transmembrane region" description="Helical" evidence="8">
    <location>
        <begin position="800"/>
        <end position="822"/>
    </location>
</feature>
<evidence type="ECO:0000256" key="8">
    <source>
        <dbReference type="SAM" id="Phobius"/>
    </source>
</evidence>
<reference evidence="12 13" key="1">
    <citation type="submission" date="2013-11" db="EMBL/GenBank/DDBJ databases">
        <title>The Damaraland mole rat (Fukomys damarensis) genome and evolution of African mole rats.</title>
        <authorList>
            <person name="Gladyshev V.N."/>
            <person name="Fang X."/>
        </authorList>
    </citation>
    <scope>NUCLEOTIDE SEQUENCE [LARGE SCALE GENOMIC DNA]</scope>
    <source>
        <tissue evidence="12">Liver</tissue>
    </source>
</reference>
<feature type="domain" description="GAIN-B" evidence="10">
    <location>
        <begin position="534"/>
        <end position="718"/>
    </location>
</feature>
<dbReference type="InterPro" id="IPR000203">
    <property type="entry name" value="GPS"/>
</dbReference>
<keyword evidence="2 8" id="KW-0812">Transmembrane</keyword>
<dbReference type="SMART" id="SM00147">
    <property type="entry name" value="RasGEF"/>
    <property type="match status" value="1"/>
</dbReference>
<dbReference type="STRING" id="885580.ENSFDAP00000014498"/>
<dbReference type="GO" id="GO:0007264">
    <property type="term" value="P:small GTPase-mediated signal transduction"/>
    <property type="evidence" value="ECO:0007669"/>
    <property type="project" value="InterPro"/>
</dbReference>
<dbReference type="Gene3D" id="1.10.840.10">
    <property type="entry name" value="Ras guanine-nucleotide exchange factors catalytic domain"/>
    <property type="match status" value="3"/>
</dbReference>
<evidence type="ECO:0000259" key="10">
    <source>
        <dbReference type="PROSITE" id="PS50221"/>
    </source>
</evidence>
<dbReference type="Pfam" id="PF01825">
    <property type="entry name" value="GPS"/>
    <property type="match status" value="1"/>
</dbReference>
<evidence type="ECO:0000256" key="7">
    <source>
        <dbReference type="SAM" id="MobiDB-lite"/>
    </source>
</evidence>
<dbReference type="PRINTS" id="PR00249">
    <property type="entry name" value="GPCRSECRETIN"/>
</dbReference>
<feature type="domain" description="Ras-GEF" evidence="9">
    <location>
        <begin position="154"/>
        <end position="392"/>
    </location>
</feature>
<dbReference type="GO" id="GO:0007166">
    <property type="term" value="P:cell surface receptor signaling pathway"/>
    <property type="evidence" value="ECO:0007669"/>
    <property type="project" value="InterPro"/>
</dbReference>